<dbReference type="GO" id="GO:0030488">
    <property type="term" value="P:tRNA methylation"/>
    <property type="evidence" value="ECO:0007669"/>
    <property type="project" value="TreeGrafter"/>
</dbReference>
<dbReference type="Proteomes" id="UP000887540">
    <property type="component" value="Unplaced"/>
</dbReference>
<dbReference type="SUPFAM" id="SSF53335">
    <property type="entry name" value="S-adenosyl-L-methionine-dependent methyltransferases"/>
    <property type="match status" value="1"/>
</dbReference>
<dbReference type="Pfam" id="PF13532">
    <property type="entry name" value="2OG-FeII_Oxy_2"/>
    <property type="match status" value="1"/>
</dbReference>
<reference evidence="8" key="1">
    <citation type="submission" date="2022-11" db="UniProtKB">
        <authorList>
            <consortium name="WormBaseParasite"/>
        </authorList>
    </citation>
    <scope>IDENTIFICATION</scope>
</reference>
<dbReference type="PROSITE" id="PS51471">
    <property type="entry name" value="FE2OG_OXY"/>
    <property type="match status" value="1"/>
</dbReference>
<dbReference type="PANTHER" id="PTHR13069:SF37">
    <property type="entry name" value="FIRE DANCER"/>
    <property type="match status" value="1"/>
</dbReference>
<keyword evidence="5" id="KW-0694">RNA-binding</keyword>
<dbReference type="GO" id="GO:0005737">
    <property type="term" value="C:cytoplasm"/>
    <property type="evidence" value="ECO:0007669"/>
    <property type="project" value="TreeGrafter"/>
</dbReference>
<evidence type="ECO:0000256" key="5">
    <source>
        <dbReference type="ARBA" id="ARBA00022884"/>
    </source>
</evidence>
<proteinExistence type="predicted"/>
<dbReference type="CDD" id="cd02440">
    <property type="entry name" value="AdoMet_MTases"/>
    <property type="match status" value="1"/>
</dbReference>
<dbReference type="GO" id="GO:0106335">
    <property type="term" value="F:tRNA (5-carboxymethyluridine(34)-5-O)-methyltransferase activity"/>
    <property type="evidence" value="ECO:0007669"/>
    <property type="project" value="TreeGrafter"/>
</dbReference>
<evidence type="ECO:0000313" key="8">
    <source>
        <dbReference type="WBParaSite" id="ACRNAN_scaffold86.g21455.t1"/>
    </source>
</evidence>
<dbReference type="InterPro" id="IPR037151">
    <property type="entry name" value="AlkB-like_sf"/>
</dbReference>
<organism evidence="7 8">
    <name type="scientific">Acrobeloides nanus</name>
    <dbReference type="NCBI Taxonomy" id="290746"/>
    <lineage>
        <taxon>Eukaryota</taxon>
        <taxon>Metazoa</taxon>
        <taxon>Ecdysozoa</taxon>
        <taxon>Nematoda</taxon>
        <taxon>Chromadorea</taxon>
        <taxon>Rhabditida</taxon>
        <taxon>Tylenchina</taxon>
        <taxon>Cephalobomorpha</taxon>
        <taxon>Cephaloboidea</taxon>
        <taxon>Cephalobidae</taxon>
        <taxon>Acrobeloides</taxon>
    </lineage>
</organism>
<dbReference type="AlphaFoldDB" id="A0A914EIP3"/>
<dbReference type="Gene3D" id="3.30.70.330">
    <property type="match status" value="1"/>
</dbReference>
<dbReference type="Gene3D" id="3.40.50.150">
    <property type="entry name" value="Vaccinia Virus protein VP39"/>
    <property type="match status" value="1"/>
</dbReference>
<evidence type="ECO:0000313" key="7">
    <source>
        <dbReference type="Proteomes" id="UP000887540"/>
    </source>
</evidence>
<dbReference type="InterPro" id="IPR029063">
    <property type="entry name" value="SAM-dependent_MTases_sf"/>
</dbReference>
<name>A0A914EIP3_9BILA</name>
<dbReference type="InterPro" id="IPR013216">
    <property type="entry name" value="Methyltransf_11"/>
</dbReference>
<evidence type="ECO:0000256" key="1">
    <source>
        <dbReference type="ARBA" id="ARBA00001954"/>
    </source>
</evidence>
<evidence type="ECO:0000256" key="2">
    <source>
        <dbReference type="ARBA" id="ARBA00022603"/>
    </source>
</evidence>
<evidence type="ECO:0000256" key="3">
    <source>
        <dbReference type="ARBA" id="ARBA00022679"/>
    </source>
</evidence>
<dbReference type="GO" id="GO:0002098">
    <property type="term" value="P:tRNA wobble uridine modification"/>
    <property type="evidence" value="ECO:0007669"/>
    <property type="project" value="TreeGrafter"/>
</dbReference>
<keyword evidence="3" id="KW-0808">Transferase</keyword>
<evidence type="ECO:0000259" key="6">
    <source>
        <dbReference type="PROSITE" id="PS51471"/>
    </source>
</evidence>
<accession>A0A914EIP3</accession>
<dbReference type="InterPro" id="IPR051422">
    <property type="entry name" value="AlkB_tRNA_MeTrf/Diox"/>
</dbReference>
<feature type="domain" description="Fe2OG dioxygenase" evidence="6">
    <location>
        <begin position="168"/>
        <end position="273"/>
    </location>
</feature>
<dbReference type="InterPro" id="IPR012677">
    <property type="entry name" value="Nucleotide-bd_a/b_plait_sf"/>
</dbReference>
<dbReference type="InterPro" id="IPR005123">
    <property type="entry name" value="Oxoglu/Fe-dep_dioxygenase_dom"/>
</dbReference>
<sequence>MSSANISKQRRQLHKVLQQLKKHDKDVVVSEEPTNILFVSNSSVLCGVTIEELEEVFSPYDPKCSYIVFPTKKSYSLVPTQLCDEYVIPNGFKTIENFISQHEEEELKGIVSSSRGAERLNNRCVLHYGYVFNYNTNSSDEKCSEFPSLCNTLVDRMITEKIISPEQRPDQITVNFYEPGQGIPAHVDTHSAFEDTILSLSLLSNVVMEFRDCANSALKLDVLLPRYSLMVLKDDARYRYRHGISCRMYDVDPVSHRMFKREQRISFTFRKRRNQPCKCKFMEFCDWDRNGKMAIPNDDKNGRLLEKEYVKNVYENIADHFDETRYSQWKAIDQFLTGLPDGSLLFDSGCGNGKYLIRKDSLLKIGCDICEQLTKIAYNKGCSVIRADALALAIKDSCMDAVLSIAVIHHFATKERRQQALQEIVRILKPGGMACITVWAMEQHLDGDSQYAKMRTNKEDEDLENCHDEKRILVHSGKEFKQQDVLVPWQKDPKGLKQFLRYYHVFVEKELDELIQEIPRTHIVSSVYEQGNWICIFKKV</sequence>
<comment type="cofactor">
    <cofactor evidence="1">
        <name>Fe(2+)</name>
        <dbReference type="ChEBI" id="CHEBI:29033"/>
    </cofactor>
</comment>
<dbReference type="GO" id="GO:0008757">
    <property type="term" value="F:S-adenosylmethionine-dependent methyltransferase activity"/>
    <property type="evidence" value="ECO:0007669"/>
    <property type="project" value="InterPro"/>
</dbReference>
<dbReference type="InterPro" id="IPR027450">
    <property type="entry name" value="AlkB-like"/>
</dbReference>
<dbReference type="WBParaSite" id="ACRNAN_scaffold86.g21455.t1">
    <property type="protein sequence ID" value="ACRNAN_scaffold86.g21455.t1"/>
    <property type="gene ID" value="ACRNAN_scaffold86.g21455"/>
</dbReference>
<dbReference type="Pfam" id="PF08241">
    <property type="entry name" value="Methyltransf_11"/>
    <property type="match status" value="1"/>
</dbReference>
<dbReference type="PANTHER" id="PTHR13069">
    <property type="entry name" value="ALKYLATED DNA REPAIR PROTEIN ALKB HOMOLOG 8"/>
    <property type="match status" value="1"/>
</dbReference>
<keyword evidence="2" id="KW-0489">Methyltransferase</keyword>
<dbReference type="GO" id="GO:0005634">
    <property type="term" value="C:nucleus"/>
    <property type="evidence" value="ECO:0007669"/>
    <property type="project" value="TreeGrafter"/>
</dbReference>
<dbReference type="GO" id="GO:0000049">
    <property type="term" value="F:tRNA binding"/>
    <property type="evidence" value="ECO:0007669"/>
    <property type="project" value="TreeGrafter"/>
</dbReference>
<dbReference type="SUPFAM" id="SSF51197">
    <property type="entry name" value="Clavaminate synthase-like"/>
    <property type="match status" value="1"/>
</dbReference>
<keyword evidence="4" id="KW-0862">Zinc</keyword>
<keyword evidence="7" id="KW-1185">Reference proteome</keyword>
<evidence type="ECO:0000256" key="4">
    <source>
        <dbReference type="ARBA" id="ARBA00022833"/>
    </source>
</evidence>
<protein>
    <submittedName>
        <fullName evidence="8">Alkylated DNA repair protein alkB homolog 8</fullName>
    </submittedName>
</protein>
<dbReference type="Gene3D" id="2.60.120.590">
    <property type="entry name" value="Alpha-ketoglutarate-dependent dioxygenase AlkB-like"/>
    <property type="match status" value="1"/>
</dbReference>